<dbReference type="GeneID" id="115620571"/>
<keyword evidence="3 6" id="KW-1133">Transmembrane helix</keyword>
<gene>
    <name evidence="8" type="primary">LOC115620571</name>
</gene>
<keyword evidence="4 6" id="KW-0472">Membrane</keyword>
<keyword evidence="1 6" id="KW-0812">Transmembrane</keyword>
<feature type="transmembrane region" description="Helical" evidence="6">
    <location>
        <begin position="45"/>
        <end position="67"/>
    </location>
</feature>
<evidence type="ECO:0000256" key="6">
    <source>
        <dbReference type="SAM" id="Phobius"/>
    </source>
</evidence>
<proteinExistence type="predicted"/>
<dbReference type="GO" id="GO:0031410">
    <property type="term" value="C:cytoplasmic vesicle"/>
    <property type="evidence" value="ECO:0007669"/>
    <property type="project" value="UniProtKB-KW"/>
</dbReference>
<feature type="transmembrane region" description="Helical" evidence="6">
    <location>
        <begin position="87"/>
        <end position="110"/>
    </location>
</feature>
<dbReference type="GO" id="GO:0070072">
    <property type="term" value="P:vacuolar proton-transporting V-type ATPase complex assembly"/>
    <property type="evidence" value="ECO:0007669"/>
    <property type="project" value="InterPro"/>
</dbReference>
<feature type="transmembrane region" description="Helical" evidence="6">
    <location>
        <begin position="179"/>
        <end position="202"/>
    </location>
</feature>
<evidence type="ECO:0000256" key="2">
    <source>
        <dbReference type="ARBA" id="ARBA00022824"/>
    </source>
</evidence>
<evidence type="ECO:0000256" key="1">
    <source>
        <dbReference type="ARBA" id="ARBA00022692"/>
    </source>
</evidence>
<accession>A0A6J2SYS7</accession>
<sequence length="212" mass="23824">MLRTIRLQLRKIRSAKNESGLSPELPRMETPGISKKNRAQHLLQCLHMLLFYFVVLVLSPLLIFSALKLFVFQWIFGISNTDLNADIGSAVGTVIAMHVGLTAYIFRLIAMQEFSKMEKQETLAEWKGLNSQDLGAASVVLLLMFYCVLICIFPIFTFFILKFIVLENVFLVTGIDADIISAIGAVVAVHAALAVYIYRAYYGAAHRLFKTK</sequence>
<evidence type="ECO:0000313" key="8">
    <source>
        <dbReference type="RefSeq" id="XP_030369731.1"/>
    </source>
</evidence>
<dbReference type="PANTHER" id="PTHR31792">
    <property type="entry name" value="VACUOLAR ATPASE ASSEMBLY INTEGRAL MEMBRANE PROTEIN VMA21"/>
    <property type="match status" value="1"/>
</dbReference>
<keyword evidence="2" id="KW-0256">Endoplasmic reticulum</keyword>
<reference evidence="8" key="1">
    <citation type="submission" date="2025-08" db="UniProtKB">
        <authorList>
            <consortium name="RefSeq"/>
        </authorList>
    </citation>
    <scope>IDENTIFICATION</scope>
    <source>
        <strain evidence="8">11010-0011.00</strain>
        <tissue evidence="8">Whole body</tissue>
    </source>
</reference>
<dbReference type="AlphaFoldDB" id="A0A6J2SYS7"/>
<dbReference type="GO" id="GO:0005789">
    <property type="term" value="C:endoplasmic reticulum membrane"/>
    <property type="evidence" value="ECO:0007669"/>
    <property type="project" value="TreeGrafter"/>
</dbReference>
<evidence type="ECO:0000256" key="5">
    <source>
        <dbReference type="ARBA" id="ARBA00023329"/>
    </source>
</evidence>
<dbReference type="InterPro" id="IPR019013">
    <property type="entry name" value="Vma21"/>
</dbReference>
<evidence type="ECO:0000256" key="4">
    <source>
        <dbReference type="ARBA" id="ARBA00023136"/>
    </source>
</evidence>
<keyword evidence="5" id="KW-0968">Cytoplasmic vesicle</keyword>
<dbReference type="Pfam" id="PF09446">
    <property type="entry name" value="VMA21"/>
    <property type="match status" value="2"/>
</dbReference>
<evidence type="ECO:0000256" key="3">
    <source>
        <dbReference type="ARBA" id="ARBA00022989"/>
    </source>
</evidence>
<dbReference type="RefSeq" id="XP_030369731.1">
    <property type="nucleotide sequence ID" value="XM_030513871.1"/>
</dbReference>
<name>A0A6J2SYS7_DROLE</name>
<keyword evidence="7" id="KW-1185">Reference proteome</keyword>
<feature type="transmembrane region" description="Helical" evidence="6">
    <location>
        <begin position="134"/>
        <end position="159"/>
    </location>
</feature>
<organism evidence="7 8">
    <name type="scientific">Drosophila lebanonensis</name>
    <name type="common">Fruit fly</name>
    <name type="synonym">Scaptodrosophila lebanonensis</name>
    <dbReference type="NCBI Taxonomy" id="7225"/>
    <lineage>
        <taxon>Eukaryota</taxon>
        <taxon>Metazoa</taxon>
        <taxon>Ecdysozoa</taxon>
        <taxon>Arthropoda</taxon>
        <taxon>Hexapoda</taxon>
        <taxon>Insecta</taxon>
        <taxon>Pterygota</taxon>
        <taxon>Neoptera</taxon>
        <taxon>Endopterygota</taxon>
        <taxon>Diptera</taxon>
        <taxon>Brachycera</taxon>
        <taxon>Muscomorpha</taxon>
        <taxon>Ephydroidea</taxon>
        <taxon>Drosophilidae</taxon>
        <taxon>Scaptodrosophila</taxon>
    </lineage>
</organism>
<dbReference type="Proteomes" id="UP000504634">
    <property type="component" value="Unplaced"/>
</dbReference>
<evidence type="ECO:0000313" key="7">
    <source>
        <dbReference type="Proteomes" id="UP000504634"/>
    </source>
</evidence>
<dbReference type="PANTHER" id="PTHR31792:SF6">
    <property type="entry name" value="VACUOLAR ATPASE ASSEMBLY INTEGRAL MEMBRANE PROTEIN VMA21 HOMOLOG"/>
    <property type="match status" value="1"/>
</dbReference>
<protein>
    <submittedName>
        <fullName evidence="8">Uncharacterized protein LOC115620571</fullName>
    </submittedName>
</protein>